<feature type="region of interest" description="Disordered" evidence="1">
    <location>
        <begin position="124"/>
        <end position="165"/>
    </location>
</feature>
<organism evidence="2">
    <name type="scientific">Fagus sylvatica</name>
    <name type="common">Beechnut</name>
    <dbReference type="NCBI Taxonomy" id="28930"/>
    <lineage>
        <taxon>Eukaryota</taxon>
        <taxon>Viridiplantae</taxon>
        <taxon>Streptophyta</taxon>
        <taxon>Embryophyta</taxon>
        <taxon>Tracheophyta</taxon>
        <taxon>Spermatophyta</taxon>
        <taxon>Magnoliopsida</taxon>
        <taxon>eudicotyledons</taxon>
        <taxon>Gunneridae</taxon>
        <taxon>Pentapetalae</taxon>
        <taxon>rosids</taxon>
        <taxon>fabids</taxon>
        <taxon>Fagales</taxon>
        <taxon>Fagaceae</taxon>
        <taxon>Fagus</taxon>
    </lineage>
</organism>
<dbReference type="AlphaFoldDB" id="A0A2N9EQA0"/>
<protein>
    <recommendedName>
        <fullName evidence="3">Aminotransferase-like plant mobile domain-containing protein</fullName>
    </recommendedName>
</protein>
<feature type="compositionally biased region" description="Low complexity" evidence="1">
    <location>
        <begin position="555"/>
        <end position="565"/>
    </location>
</feature>
<evidence type="ECO:0000256" key="1">
    <source>
        <dbReference type="SAM" id="MobiDB-lite"/>
    </source>
</evidence>
<dbReference type="EMBL" id="OIVN01000486">
    <property type="protein sequence ID" value="SPC80996.1"/>
    <property type="molecule type" value="Genomic_DNA"/>
</dbReference>
<sequence length="578" mass="65388">MLPANRELRLVAGVVVFLKGLNLQTNSQRVERNLLTKRLFGRKNASNFQQVFLIFISNQGSGSRGHRRSSRLAKAVAYASESSPDTDDEYDAMEDPYTHDDQVVAENLQRLFDAEADDVAAEEVRPPPGAGITIGGSTRTSGAPLRFSWTPAGAPPARPPSKSIRPRHTVFTSIHDTSLLTNLINHLLTSIRCCEEPNPKSSSRDGWLDFHKLLAVARQEYRDFLTELGFGPFLSIPYMFLSHLLVRCWVERASPSQRISGLKAMAILGPSDLEACRGTTNIVLRVRYLRQLLEEEREEPPTELRYRQWITNFIFNCFLGDDQTTVLTPIVVMFRDVNALREFDWGALTYGFYIWGLRLFSHRETSSFLGFWQFTIFWEFEHFHSFHPSRLQSAPDPTFPLARRWDSTRIERLTVRTLLECLTTIDCIRDKDVIFQPYSSALVEHTELGLDVVIPVDPPPSMTIEDYIPATPSDAYLEGVDYLPDLVRGEMPYREWFALNTLGSLMVVHEVEGGQVLGGVAQDSFQLQFSREVERLQGEVLCLQLELLVTEDRASSSSRGRTSPSSLPPPTSGLVLRS</sequence>
<gene>
    <name evidence="2" type="ORF">FSB_LOCUS8878</name>
</gene>
<evidence type="ECO:0000313" key="2">
    <source>
        <dbReference type="EMBL" id="SPC80996.1"/>
    </source>
</evidence>
<accession>A0A2N9EQA0</accession>
<feature type="region of interest" description="Disordered" evidence="1">
    <location>
        <begin position="553"/>
        <end position="578"/>
    </location>
</feature>
<evidence type="ECO:0008006" key="3">
    <source>
        <dbReference type="Google" id="ProtNLM"/>
    </source>
</evidence>
<proteinExistence type="predicted"/>
<name>A0A2N9EQA0_FAGSY</name>
<reference evidence="2" key="1">
    <citation type="submission" date="2018-02" db="EMBL/GenBank/DDBJ databases">
        <authorList>
            <person name="Cohen D.B."/>
            <person name="Kent A.D."/>
        </authorList>
    </citation>
    <scope>NUCLEOTIDE SEQUENCE</scope>
</reference>